<proteinExistence type="predicted"/>
<comment type="subcellular location">
    <subcellularLocation>
        <location evidence="1">Cell membrane</location>
        <topology evidence="1">Multi-pass membrane protein</topology>
    </subcellularLocation>
</comment>
<evidence type="ECO:0000256" key="6">
    <source>
        <dbReference type="SAM" id="Phobius"/>
    </source>
</evidence>
<evidence type="ECO:0000313" key="7">
    <source>
        <dbReference type="EMBL" id="MBK1697031.1"/>
    </source>
</evidence>
<protein>
    <submittedName>
        <fullName evidence="7">LysE family translocator</fullName>
    </submittedName>
</protein>
<keyword evidence="5 6" id="KW-0472">Membrane</keyword>
<dbReference type="Pfam" id="PF01810">
    <property type="entry name" value="LysE"/>
    <property type="match status" value="1"/>
</dbReference>
<dbReference type="Proteomes" id="UP000778970">
    <property type="component" value="Unassembled WGS sequence"/>
</dbReference>
<dbReference type="GO" id="GO:0005886">
    <property type="term" value="C:plasma membrane"/>
    <property type="evidence" value="ECO:0007669"/>
    <property type="project" value="UniProtKB-SubCell"/>
</dbReference>
<accession>A0A934UZZ0</accession>
<keyword evidence="3 6" id="KW-0812">Transmembrane</keyword>
<feature type="transmembrane region" description="Helical" evidence="6">
    <location>
        <begin position="154"/>
        <end position="179"/>
    </location>
</feature>
<keyword evidence="2" id="KW-1003">Cell membrane</keyword>
<dbReference type="EMBL" id="NRRE01000020">
    <property type="protein sequence ID" value="MBK1697031.1"/>
    <property type="molecule type" value="Genomic_DNA"/>
</dbReference>
<reference evidence="7" key="1">
    <citation type="submission" date="2017-08" db="EMBL/GenBank/DDBJ databases">
        <authorList>
            <person name="Imhoff J.F."/>
            <person name="Rahn T."/>
            <person name="Kuenzel S."/>
            <person name="Neulinger S.C."/>
        </authorList>
    </citation>
    <scope>NUCLEOTIDE SEQUENCE</scope>
    <source>
        <strain evidence="7">DSM 9154</strain>
    </source>
</reference>
<feature type="transmembrane region" description="Helical" evidence="6">
    <location>
        <begin position="6"/>
        <end position="25"/>
    </location>
</feature>
<name>A0A934UZZ0_9PROT</name>
<dbReference type="InterPro" id="IPR001123">
    <property type="entry name" value="LeuE-type"/>
</dbReference>
<gene>
    <name evidence="7" type="ORF">CKO21_07205</name>
</gene>
<feature type="transmembrane region" description="Helical" evidence="6">
    <location>
        <begin position="191"/>
        <end position="209"/>
    </location>
</feature>
<feature type="transmembrane region" description="Helical" evidence="6">
    <location>
        <begin position="120"/>
        <end position="142"/>
    </location>
</feature>
<evidence type="ECO:0000256" key="4">
    <source>
        <dbReference type="ARBA" id="ARBA00022989"/>
    </source>
</evidence>
<evidence type="ECO:0000256" key="5">
    <source>
        <dbReference type="ARBA" id="ARBA00023136"/>
    </source>
</evidence>
<dbReference type="PANTHER" id="PTHR30086:SF20">
    <property type="entry name" value="ARGININE EXPORTER PROTEIN ARGO-RELATED"/>
    <property type="match status" value="1"/>
</dbReference>
<keyword evidence="8" id="KW-1185">Reference proteome</keyword>
<comment type="caution">
    <text evidence="7">The sequence shown here is derived from an EMBL/GenBank/DDBJ whole genome shotgun (WGS) entry which is preliminary data.</text>
</comment>
<reference evidence="7" key="2">
    <citation type="journal article" date="2020" name="Microorganisms">
        <title>Osmotic Adaptation and Compatible Solute Biosynthesis of Phototrophic Bacteria as Revealed from Genome Analyses.</title>
        <authorList>
            <person name="Imhoff J.F."/>
            <person name="Rahn T."/>
            <person name="Kunzel S."/>
            <person name="Keller A."/>
            <person name="Neulinger S.C."/>
        </authorList>
    </citation>
    <scope>NUCLEOTIDE SEQUENCE</scope>
    <source>
        <strain evidence="7">DSM 9154</strain>
    </source>
</reference>
<evidence type="ECO:0000256" key="2">
    <source>
        <dbReference type="ARBA" id="ARBA00022475"/>
    </source>
</evidence>
<dbReference type="PIRSF" id="PIRSF006324">
    <property type="entry name" value="LeuE"/>
    <property type="match status" value="1"/>
</dbReference>
<keyword evidence="4 6" id="KW-1133">Transmembrane helix</keyword>
<dbReference type="AlphaFoldDB" id="A0A934UZZ0"/>
<dbReference type="GO" id="GO:0015171">
    <property type="term" value="F:amino acid transmembrane transporter activity"/>
    <property type="evidence" value="ECO:0007669"/>
    <property type="project" value="TreeGrafter"/>
</dbReference>
<sequence length="212" mass="22456">MLPEFLPSWASLLPFLAATLALNLTPGADMTYTIARSAAQGPAAGYASAWGIAVGSLVHTLAAAAGLAALIQASPLAFIAVKWLGAAYLVYLAINLMLAKPEADAKEVGRSDNWRVFRQAVIVNLLNPKVALFMIAFLPQFVEPERSPVWLQMIVLGSLLNIGGIIVNSTLATIVGLGAKRLHHSPRVQRVMNVVSGTLLGGLAIRLALVQR</sequence>
<evidence type="ECO:0000313" key="8">
    <source>
        <dbReference type="Proteomes" id="UP000778970"/>
    </source>
</evidence>
<organism evidence="7 8">
    <name type="scientific">Rhodovibrio salinarum</name>
    <dbReference type="NCBI Taxonomy" id="1087"/>
    <lineage>
        <taxon>Bacteria</taxon>
        <taxon>Pseudomonadati</taxon>
        <taxon>Pseudomonadota</taxon>
        <taxon>Alphaproteobacteria</taxon>
        <taxon>Rhodospirillales</taxon>
        <taxon>Rhodovibrionaceae</taxon>
        <taxon>Rhodovibrio</taxon>
    </lineage>
</organism>
<evidence type="ECO:0000256" key="1">
    <source>
        <dbReference type="ARBA" id="ARBA00004651"/>
    </source>
</evidence>
<feature type="transmembrane region" description="Helical" evidence="6">
    <location>
        <begin position="46"/>
        <end position="71"/>
    </location>
</feature>
<dbReference type="RefSeq" id="WP_037255571.1">
    <property type="nucleotide sequence ID" value="NZ_NRRE01000020.1"/>
</dbReference>
<dbReference type="PANTHER" id="PTHR30086">
    <property type="entry name" value="ARGININE EXPORTER PROTEIN ARGO"/>
    <property type="match status" value="1"/>
</dbReference>
<evidence type="ECO:0000256" key="3">
    <source>
        <dbReference type="ARBA" id="ARBA00022692"/>
    </source>
</evidence>
<feature type="transmembrane region" description="Helical" evidence="6">
    <location>
        <begin position="77"/>
        <end position="99"/>
    </location>
</feature>